<keyword evidence="6" id="KW-0804">Transcription</keyword>
<keyword evidence="1" id="KW-0479">Metal-binding</keyword>
<dbReference type="InterPro" id="IPR036236">
    <property type="entry name" value="Znf_C2H2_sf"/>
</dbReference>
<evidence type="ECO:0000256" key="3">
    <source>
        <dbReference type="ARBA" id="ARBA00022833"/>
    </source>
</evidence>
<feature type="domain" description="C2H2-type" evidence="11">
    <location>
        <begin position="52"/>
        <end position="79"/>
    </location>
</feature>
<dbReference type="RefSeq" id="XP_041551939.1">
    <property type="nucleotide sequence ID" value="XM_041698789.1"/>
</dbReference>
<dbReference type="SUPFAM" id="SSF57701">
    <property type="entry name" value="Zn2/Cys6 DNA-binding domain"/>
    <property type="match status" value="1"/>
</dbReference>
<dbReference type="AlphaFoldDB" id="A0A7R7XEA3"/>
<evidence type="ECO:0000256" key="6">
    <source>
        <dbReference type="ARBA" id="ARBA00023163"/>
    </source>
</evidence>
<evidence type="ECO:0000256" key="7">
    <source>
        <dbReference type="ARBA" id="ARBA00023242"/>
    </source>
</evidence>
<dbReference type="InterPro" id="IPR001138">
    <property type="entry name" value="Zn2Cys6_DnaBD"/>
</dbReference>
<dbReference type="GO" id="GO:0003677">
    <property type="term" value="F:DNA binding"/>
    <property type="evidence" value="ECO:0007669"/>
    <property type="project" value="UniProtKB-KW"/>
</dbReference>
<evidence type="ECO:0000259" key="10">
    <source>
        <dbReference type="PROSITE" id="PS50048"/>
    </source>
</evidence>
<dbReference type="Gene3D" id="3.30.160.60">
    <property type="entry name" value="Classic Zinc Finger"/>
    <property type="match status" value="2"/>
</dbReference>
<dbReference type="OrthoDB" id="40579at2759"/>
<gene>
    <name evidence="12" type="ORF">APUU_20177A</name>
</gene>
<feature type="compositionally biased region" description="Basic and acidic residues" evidence="9">
    <location>
        <begin position="129"/>
        <end position="139"/>
    </location>
</feature>
<reference evidence="12" key="1">
    <citation type="submission" date="2021-01" db="EMBL/GenBank/DDBJ databases">
        <authorList>
            <consortium name="Aspergillus puulaauensis MK2 genome sequencing consortium"/>
            <person name="Kazuki M."/>
            <person name="Futagami T."/>
        </authorList>
    </citation>
    <scope>NUCLEOTIDE SEQUENCE</scope>
    <source>
        <strain evidence="12">MK2</strain>
    </source>
</reference>
<dbReference type="Pfam" id="PF00172">
    <property type="entry name" value="Zn_clus"/>
    <property type="match status" value="1"/>
</dbReference>
<feature type="domain" description="C2H2-type" evidence="11">
    <location>
        <begin position="24"/>
        <end position="51"/>
    </location>
</feature>
<feature type="domain" description="Zn(2)-C6 fungal-type" evidence="10">
    <location>
        <begin position="90"/>
        <end position="118"/>
    </location>
</feature>
<dbReference type="Gene3D" id="4.10.240.10">
    <property type="entry name" value="Zn(2)-C6 fungal-type DNA-binding domain"/>
    <property type="match status" value="1"/>
</dbReference>
<dbReference type="EMBL" id="AP024444">
    <property type="protein sequence ID" value="BCS19745.1"/>
    <property type="molecule type" value="Genomic_DNA"/>
</dbReference>
<keyword evidence="2 8" id="KW-0863">Zinc-finger</keyword>
<feature type="non-terminal residue" evidence="12">
    <location>
        <position position="1"/>
    </location>
</feature>
<reference evidence="12" key="2">
    <citation type="submission" date="2021-02" db="EMBL/GenBank/DDBJ databases">
        <title>Aspergillus puulaauensis MK2 genome sequence.</title>
        <authorList>
            <person name="Futagami T."/>
            <person name="Mori K."/>
            <person name="Kadooka C."/>
            <person name="Tanaka T."/>
        </authorList>
    </citation>
    <scope>NUCLEOTIDE SEQUENCE</scope>
    <source>
        <strain evidence="12">MK2</strain>
    </source>
</reference>
<dbReference type="PROSITE" id="PS00463">
    <property type="entry name" value="ZN2_CY6_FUNGAL_1"/>
    <property type="match status" value="1"/>
</dbReference>
<accession>A0A7R7XEA3</accession>
<dbReference type="SUPFAM" id="SSF57667">
    <property type="entry name" value="beta-beta-alpha zinc fingers"/>
    <property type="match status" value="1"/>
</dbReference>
<dbReference type="SMART" id="SM00355">
    <property type="entry name" value="ZnF_C2H2"/>
    <property type="match status" value="2"/>
</dbReference>
<dbReference type="Proteomes" id="UP000654913">
    <property type="component" value="Chromosome 2"/>
</dbReference>
<proteinExistence type="predicted"/>
<evidence type="ECO:0000256" key="1">
    <source>
        <dbReference type="ARBA" id="ARBA00022723"/>
    </source>
</evidence>
<sequence length="396" mass="44540">MSPNNVSMSFPNKSPRIKDAASPHQCPECHRSYERPDHLARHLDSHRNERTFQCPICHRGFNRRDVLQRHRQIHTGDTPVSKYKERAIEACEQCATAKVSCNDKNPCERCQRKGIICVPRKSGRRRDKATRTPRSDTKTPRSQFGNEFDTGRSSTPSTLSLDHNQQTNQTSFYSPASSASSIVPLPACLPGHGLSRDPVENYQEVSDFPAFFEQVMMVPNIYPLTEVSEVQHPRGVFDFMCDPESTSPNAGLFGADILADLDKILEYNPSPAATNSHLDASNEEQNTKQRVAAFRKSLWLWVPEKNQNGFSEIGQIPLKDGDMTASISSLHRSRLEALDIRGKLTHQLRDNIFQLVLSTGESRLSVPSFPTAESLDALIKIGISKRTETDAWIHPY</sequence>
<name>A0A7R7XEA3_9EURO</name>
<dbReference type="PANTHER" id="PTHR47660">
    <property type="entry name" value="TRANSCRIPTION FACTOR WITH C2H2 AND ZN(2)-CYS(6) DNA BINDING DOMAIN (EUROFUNG)-RELATED-RELATED"/>
    <property type="match status" value="1"/>
</dbReference>
<evidence type="ECO:0000256" key="2">
    <source>
        <dbReference type="ARBA" id="ARBA00022771"/>
    </source>
</evidence>
<evidence type="ECO:0000256" key="8">
    <source>
        <dbReference type="PROSITE-ProRule" id="PRU00042"/>
    </source>
</evidence>
<organism evidence="12 13">
    <name type="scientific">Aspergillus puulaauensis</name>
    <dbReference type="NCBI Taxonomy" id="1220207"/>
    <lineage>
        <taxon>Eukaryota</taxon>
        <taxon>Fungi</taxon>
        <taxon>Dikarya</taxon>
        <taxon>Ascomycota</taxon>
        <taxon>Pezizomycotina</taxon>
        <taxon>Eurotiomycetes</taxon>
        <taxon>Eurotiomycetidae</taxon>
        <taxon>Eurotiales</taxon>
        <taxon>Aspergillaceae</taxon>
        <taxon>Aspergillus</taxon>
    </lineage>
</organism>
<feature type="region of interest" description="Disordered" evidence="9">
    <location>
        <begin position="1"/>
        <end position="26"/>
    </location>
</feature>
<feature type="compositionally biased region" description="Polar residues" evidence="9">
    <location>
        <begin position="140"/>
        <end position="170"/>
    </location>
</feature>
<evidence type="ECO:0000256" key="9">
    <source>
        <dbReference type="SAM" id="MobiDB-lite"/>
    </source>
</evidence>
<evidence type="ECO:0000256" key="5">
    <source>
        <dbReference type="ARBA" id="ARBA00023125"/>
    </source>
</evidence>
<dbReference type="KEGG" id="apuu:APUU_20177A"/>
<dbReference type="GeneID" id="64969750"/>
<keyword evidence="7" id="KW-0539">Nucleus</keyword>
<keyword evidence="4" id="KW-0805">Transcription regulation</keyword>
<dbReference type="PROSITE" id="PS50048">
    <property type="entry name" value="ZN2_CY6_FUNGAL_2"/>
    <property type="match status" value="1"/>
</dbReference>
<evidence type="ECO:0000256" key="4">
    <source>
        <dbReference type="ARBA" id="ARBA00023015"/>
    </source>
</evidence>
<dbReference type="PROSITE" id="PS00028">
    <property type="entry name" value="ZINC_FINGER_C2H2_1"/>
    <property type="match status" value="2"/>
</dbReference>
<keyword evidence="5" id="KW-0238">DNA-binding</keyword>
<evidence type="ECO:0000313" key="13">
    <source>
        <dbReference type="Proteomes" id="UP000654913"/>
    </source>
</evidence>
<evidence type="ECO:0000259" key="11">
    <source>
        <dbReference type="PROSITE" id="PS50157"/>
    </source>
</evidence>
<feature type="compositionally biased region" description="Polar residues" evidence="9">
    <location>
        <begin position="1"/>
        <end position="12"/>
    </location>
</feature>
<keyword evidence="3" id="KW-0862">Zinc</keyword>
<dbReference type="CDD" id="cd00067">
    <property type="entry name" value="GAL4"/>
    <property type="match status" value="1"/>
</dbReference>
<dbReference type="PROSITE" id="PS50157">
    <property type="entry name" value="ZINC_FINGER_C2H2_2"/>
    <property type="match status" value="2"/>
</dbReference>
<dbReference type="PANTHER" id="PTHR47660:SF8">
    <property type="entry name" value="TRANSCRIPTION FACTOR WITH C2H2 AND ZN(2)-CYS(6) DNA BINDING DOMAIN (EUROFUNG)"/>
    <property type="match status" value="1"/>
</dbReference>
<dbReference type="GO" id="GO:0008270">
    <property type="term" value="F:zinc ion binding"/>
    <property type="evidence" value="ECO:0007669"/>
    <property type="project" value="UniProtKB-KW"/>
</dbReference>
<protein>
    <submittedName>
        <fullName evidence="12">Uncharacterized protein</fullName>
    </submittedName>
</protein>
<dbReference type="InterPro" id="IPR036864">
    <property type="entry name" value="Zn2-C6_fun-type_DNA-bd_sf"/>
</dbReference>
<keyword evidence="13" id="KW-1185">Reference proteome</keyword>
<feature type="region of interest" description="Disordered" evidence="9">
    <location>
        <begin position="121"/>
        <end position="176"/>
    </location>
</feature>
<dbReference type="InterPro" id="IPR013087">
    <property type="entry name" value="Znf_C2H2_type"/>
</dbReference>
<dbReference type="GO" id="GO:0000981">
    <property type="term" value="F:DNA-binding transcription factor activity, RNA polymerase II-specific"/>
    <property type="evidence" value="ECO:0007669"/>
    <property type="project" value="InterPro"/>
</dbReference>
<evidence type="ECO:0000313" key="12">
    <source>
        <dbReference type="EMBL" id="BCS19745.1"/>
    </source>
</evidence>
<feature type="compositionally biased region" description="Basic and acidic residues" evidence="9">
    <location>
        <begin position="16"/>
        <end position="26"/>
    </location>
</feature>
<dbReference type="FunFam" id="3.30.160.60:FF:002343">
    <property type="entry name" value="Zinc finger protein 33A"/>
    <property type="match status" value="1"/>
</dbReference>
<dbReference type="Pfam" id="PF00096">
    <property type="entry name" value="zf-C2H2"/>
    <property type="match status" value="2"/>
</dbReference>